<dbReference type="RefSeq" id="WP_169365459.1">
    <property type="nucleotide sequence ID" value="NZ_JAAVJL010000003.1"/>
</dbReference>
<dbReference type="Pfam" id="PF00515">
    <property type="entry name" value="TPR_1"/>
    <property type="match status" value="2"/>
</dbReference>
<evidence type="ECO:0000256" key="2">
    <source>
        <dbReference type="ARBA" id="ARBA00022803"/>
    </source>
</evidence>
<evidence type="ECO:0000313" key="4">
    <source>
        <dbReference type="EMBL" id="NMF60513.1"/>
    </source>
</evidence>
<dbReference type="Gene3D" id="1.25.40.10">
    <property type="entry name" value="Tetratricopeptide repeat domain"/>
    <property type="match status" value="3"/>
</dbReference>
<dbReference type="InterPro" id="IPR011990">
    <property type="entry name" value="TPR-like_helical_dom_sf"/>
</dbReference>
<dbReference type="Pfam" id="PF13414">
    <property type="entry name" value="TPR_11"/>
    <property type="match status" value="2"/>
</dbReference>
<dbReference type="EMBL" id="JAAVJL010000003">
    <property type="protein sequence ID" value="NMF60513.1"/>
    <property type="molecule type" value="Genomic_DNA"/>
</dbReference>
<dbReference type="SMART" id="SM00028">
    <property type="entry name" value="TPR"/>
    <property type="match status" value="8"/>
</dbReference>
<comment type="caution">
    <text evidence="4">The sequence shown here is derived from an EMBL/GenBank/DDBJ whole genome shotgun (WGS) entry which is preliminary data.</text>
</comment>
<dbReference type="InterPro" id="IPR019734">
    <property type="entry name" value="TPR_rpt"/>
</dbReference>
<feature type="repeat" description="TPR" evidence="3">
    <location>
        <begin position="404"/>
        <end position="437"/>
    </location>
</feature>
<feature type="repeat" description="TPR" evidence="3">
    <location>
        <begin position="574"/>
        <end position="607"/>
    </location>
</feature>
<sequence>MLYEKASVDFDTWLRQIFLKNKSLKNSQLRVVTAGRYQLLKKEGWSDLITGERLVQELPLREFEKDKVKNYLEKIGITDRREIDKFYKRTNGLPFHLHLIAQQKEQGIAIDSDEAIEKRLLGKLTEIQQKLIKYASCCRWFDRSAITSLANWQGLDFAKGVDPNLNCFDWLKDRDFVEFTGSNGRYRLGDVARDIIHFSLEPNERKEIHAHLQQYFEDLADQEVPPELWDGEKYESSVWCAYTAEAMYHAFFNLRRDGWQVYFLKHFFASRYFNQFEVMDTPAFAALASDAEFDDNHLLPQENKKFLESVKLLLPVGWLLVNSPPHTEVEIDEVSLPKALLERIENAIKKSLEKVDALPDGLSKFIALICKCLRAHRTRVFDIAKQAEAQVNLFEPKIEAIYRSQLFLEVGNLFNSLEQYEEAITDFDKAIELNPNYVKAWFNRGIAKGNLKRHKEAIADFDKVIELNPNHVKGWVNRGTAKGNLQRYEESISDYDKAIQINPNYAEAWSFQGGMKENLQRYEEAIADYDKAIELNPNYAEAWSFRGDAKENLQRYEEAIADHDKAIELNPNFAQAWSKRGIALTRLGKYDQALEHFNHAMYLDPNEIQFQINRGVLFAWMGRYQEAVRECEQVLQQNPYDVDALYGMSCCYALQRNIDESLKYLALAINQQPEETKNRAKKDPEFDGIREHLVIYAIAQL</sequence>
<dbReference type="SUPFAM" id="SSF48452">
    <property type="entry name" value="TPR-like"/>
    <property type="match status" value="1"/>
</dbReference>
<keyword evidence="1" id="KW-0677">Repeat</keyword>
<name>A0ABX1LWE6_9CYAN</name>
<dbReference type="InterPro" id="IPR050498">
    <property type="entry name" value="Ycf3"/>
</dbReference>
<accession>A0ABX1LWE6</accession>
<keyword evidence="2 3" id="KW-0802">TPR repeat</keyword>
<proteinExistence type="predicted"/>
<evidence type="ECO:0000256" key="3">
    <source>
        <dbReference type="PROSITE-ProRule" id="PRU00339"/>
    </source>
</evidence>
<reference evidence="4 5" key="1">
    <citation type="submission" date="2020-03" db="EMBL/GenBank/DDBJ databases">
        <title>Draft Genome Sequence of 2-Methylisoborneol Producing Pseudanabaena yagii Strain GIHE-NHR1 Isolated from North Han River in South Korea.</title>
        <authorList>
            <person name="Jeong J."/>
        </authorList>
    </citation>
    <scope>NUCLEOTIDE SEQUENCE [LARGE SCALE GENOMIC DNA]</scope>
    <source>
        <strain evidence="4 5">GIHE-NHR1</strain>
    </source>
</reference>
<organism evidence="4 5">
    <name type="scientific">Pseudanabaena yagii GIHE-NHR1</name>
    <dbReference type="NCBI Taxonomy" id="2722753"/>
    <lineage>
        <taxon>Bacteria</taxon>
        <taxon>Bacillati</taxon>
        <taxon>Cyanobacteriota</taxon>
        <taxon>Cyanophyceae</taxon>
        <taxon>Pseudanabaenales</taxon>
        <taxon>Pseudanabaenaceae</taxon>
        <taxon>Pseudanabaena</taxon>
        <taxon>Pseudanabaena yagii</taxon>
    </lineage>
</organism>
<protein>
    <submittedName>
        <fullName evidence="4">Tetratricopeptide repeat protein</fullName>
    </submittedName>
</protein>
<dbReference type="Pfam" id="PF14559">
    <property type="entry name" value="TPR_19"/>
    <property type="match status" value="1"/>
</dbReference>
<feature type="repeat" description="TPR" evidence="3">
    <location>
        <begin position="608"/>
        <end position="641"/>
    </location>
</feature>
<dbReference type="PANTHER" id="PTHR44858:SF1">
    <property type="entry name" value="UDP-N-ACETYLGLUCOSAMINE--PEPTIDE N-ACETYLGLUCOSAMINYLTRANSFERASE SPINDLY-RELATED"/>
    <property type="match status" value="1"/>
</dbReference>
<dbReference type="NCBIfam" id="NF047558">
    <property type="entry name" value="TPR_END_plus"/>
    <property type="match status" value="1"/>
</dbReference>
<dbReference type="Proteomes" id="UP000738376">
    <property type="component" value="Unassembled WGS sequence"/>
</dbReference>
<evidence type="ECO:0000256" key="1">
    <source>
        <dbReference type="ARBA" id="ARBA00022737"/>
    </source>
</evidence>
<evidence type="ECO:0000313" key="5">
    <source>
        <dbReference type="Proteomes" id="UP000738376"/>
    </source>
</evidence>
<feature type="repeat" description="TPR" evidence="3">
    <location>
        <begin position="540"/>
        <end position="573"/>
    </location>
</feature>
<feature type="repeat" description="TPR" evidence="3">
    <location>
        <begin position="506"/>
        <end position="539"/>
    </location>
</feature>
<feature type="repeat" description="TPR" evidence="3">
    <location>
        <begin position="472"/>
        <end position="505"/>
    </location>
</feature>
<dbReference type="PROSITE" id="PS50005">
    <property type="entry name" value="TPR"/>
    <property type="match status" value="7"/>
</dbReference>
<dbReference type="PANTHER" id="PTHR44858">
    <property type="entry name" value="TETRATRICOPEPTIDE REPEAT PROTEIN 6"/>
    <property type="match status" value="1"/>
</dbReference>
<feature type="repeat" description="TPR" evidence="3">
    <location>
        <begin position="438"/>
        <end position="471"/>
    </location>
</feature>
<gene>
    <name evidence="4" type="ORF">HC246_21405</name>
</gene>
<dbReference type="PROSITE" id="PS50293">
    <property type="entry name" value="TPR_REGION"/>
    <property type="match status" value="3"/>
</dbReference>
<keyword evidence="5" id="KW-1185">Reference proteome</keyword>